<dbReference type="PROSITE" id="PS51462">
    <property type="entry name" value="NUDIX"/>
    <property type="match status" value="1"/>
</dbReference>
<dbReference type="InterPro" id="IPR020476">
    <property type="entry name" value="Nudix_hydrolase"/>
</dbReference>
<accession>A0A928Z7H5</accession>
<evidence type="ECO:0000256" key="2">
    <source>
        <dbReference type="ARBA" id="ARBA00022801"/>
    </source>
</evidence>
<dbReference type="Proteomes" id="UP000621799">
    <property type="component" value="Unassembled WGS sequence"/>
</dbReference>
<evidence type="ECO:0000313" key="5">
    <source>
        <dbReference type="EMBL" id="MBE9041452.1"/>
    </source>
</evidence>
<protein>
    <submittedName>
        <fullName evidence="5">NUDIX hydrolase</fullName>
    </submittedName>
</protein>
<feature type="domain" description="Nudix hydrolase" evidence="4">
    <location>
        <begin position="3"/>
        <end position="133"/>
    </location>
</feature>
<dbReference type="Gene3D" id="3.90.79.10">
    <property type="entry name" value="Nucleoside Triphosphate Pyrophosphohydrolase"/>
    <property type="match status" value="1"/>
</dbReference>
<dbReference type="EMBL" id="JADEXN010000198">
    <property type="protein sequence ID" value="MBE9041452.1"/>
    <property type="molecule type" value="Genomic_DNA"/>
</dbReference>
<dbReference type="SUPFAM" id="SSF55811">
    <property type="entry name" value="Nudix"/>
    <property type="match status" value="1"/>
</dbReference>
<dbReference type="InterPro" id="IPR000086">
    <property type="entry name" value="NUDIX_hydrolase_dom"/>
</dbReference>
<comment type="caution">
    <text evidence="5">The sequence shown here is derived from an EMBL/GenBank/DDBJ whole genome shotgun (WGS) entry which is preliminary data.</text>
</comment>
<proteinExistence type="inferred from homology"/>
<dbReference type="CDD" id="cd18873">
    <property type="entry name" value="NUDIX_NadM_like"/>
    <property type="match status" value="1"/>
</dbReference>
<evidence type="ECO:0000256" key="1">
    <source>
        <dbReference type="ARBA" id="ARBA00005582"/>
    </source>
</evidence>
<keyword evidence="2 3" id="KW-0378">Hydrolase</keyword>
<organism evidence="5 6">
    <name type="scientific">Zarconia navalis LEGE 11467</name>
    <dbReference type="NCBI Taxonomy" id="1828826"/>
    <lineage>
        <taxon>Bacteria</taxon>
        <taxon>Bacillati</taxon>
        <taxon>Cyanobacteriota</taxon>
        <taxon>Cyanophyceae</taxon>
        <taxon>Oscillatoriophycideae</taxon>
        <taxon>Oscillatoriales</taxon>
        <taxon>Oscillatoriales incertae sedis</taxon>
        <taxon>Zarconia</taxon>
        <taxon>Zarconia navalis</taxon>
    </lineage>
</organism>
<sequence length="143" mass="16221">MTPRNPAPTVDIIIELIDRPHRPIVLIERLNLPYGWAIPGGFVDYGESVETAAVREAQEETGLSVELVEQLLVYSHPDRDKRQHTIALAFIATATGEPQAGDDAKNSKIFEPWAIPTNLCFDHDRILKDYFHYRNYGIRPRLG</sequence>
<dbReference type="InterPro" id="IPR020084">
    <property type="entry name" value="NUDIX_hydrolase_CS"/>
</dbReference>
<reference evidence="5" key="1">
    <citation type="submission" date="2020-10" db="EMBL/GenBank/DDBJ databases">
        <authorList>
            <person name="Castelo-Branco R."/>
            <person name="Eusebio N."/>
            <person name="Adriana R."/>
            <person name="Vieira A."/>
            <person name="Brugerolle De Fraissinette N."/>
            <person name="Rezende De Castro R."/>
            <person name="Schneider M.P."/>
            <person name="Vasconcelos V."/>
            <person name="Leao P.N."/>
        </authorList>
    </citation>
    <scope>NUCLEOTIDE SEQUENCE</scope>
    <source>
        <strain evidence="5">LEGE 11467</strain>
    </source>
</reference>
<evidence type="ECO:0000259" key="4">
    <source>
        <dbReference type="PROSITE" id="PS51462"/>
    </source>
</evidence>
<dbReference type="AlphaFoldDB" id="A0A928Z7H5"/>
<gene>
    <name evidence="5" type="ORF">IQ235_11735</name>
</gene>
<dbReference type="PRINTS" id="PR00502">
    <property type="entry name" value="NUDIXFAMILY"/>
</dbReference>
<dbReference type="PROSITE" id="PS00893">
    <property type="entry name" value="NUDIX_BOX"/>
    <property type="match status" value="1"/>
</dbReference>
<dbReference type="GO" id="GO:0016787">
    <property type="term" value="F:hydrolase activity"/>
    <property type="evidence" value="ECO:0007669"/>
    <property type="project" value="UniProtKB-KW"/>
</dbReference>
<dbReference type="InterPro" id="IPR015797">
    <property type="entry name" value="NUDIX_hydrolase-like_dom_sf"/>
</dbReference>
<dbReference type="PANTHER" id="PTHR43736">
    <property type="entry name" value="ADP-RIBOSE PYROPHOSPHATASE"/>
    <property type="match status" value="1"/>
</dbReference>
<keyword evidence="6" id="KW-1185">Reference proteome</keyword>
<comment type="similarity">
    <text evidence="1 3">Belongs to the Nudix hydrolase family.</text>
</comment>
<dbReference type="Pfam" id="PF00293">
    <property type="entry name" value="NUDIX"/>
    <property type="match status" value="1"/>
</dbReference>
<name>A0A928Z7H5_9CYAN</name>
<evidence type="ECO:0000313" key="6">
    <source>
        <dbReference type="Proteomes" id="UP000621799"/>
    </source>
</evidence>
<evidence type="ECO:0000256" key="3">
    <source>
        <dbReference type="RuleBase" id="RU003476"/>
    </source>
</evidence>
<dbReference type="RefSeq" id="WP_264321669.1">
    <property type="nucleotide sequence ID" value="NZ_JADEXN010000198.1"/>
</dbReference>
<dbReference type="PANTHER" id="PTHR43736:SF1">
    <property type="entry name" value="DIHYDRONEOPTERIN TRIPHOSPHATE DIPHOSPHATASE"/>
    <property type="match status" value="1"/>
</dbReference>